<dbReference type="SUPFAM" id="SSF52540">
    <property type="entry name" value="P-loop containing nucleoside triphosphate hydrolases"/>
    <property type="match status" value="1"/>
</dbReference>
<evidence type="ECO:0000259" key="7">
    <source>
        <dbReference type="PROSITE" id="PS50002"/>
    </source>
</evidence>
<evidence type="ECO:0000256" key="1">
    <source>
        <dbReference type="ARBA" id="ARBA00007014"/>
    </source>
</evidence>
<dbReference type="InterPro" id="IPR000719">
    <property type="entry name" value="Prot_kinase_dom"/>
</dbReference>
<dbReference type="FunFam" id="3.30.63.10:FF:000002">
    <property type="entry name" value="Guanylate kinase 1"/>
    <property type="match status" value="1"/>
</dbReference>
<protein>
    <recommendedName>
        <fullName evidence="14">Peripheral plasma membrane protein CASK</fullName>
    </recommendedName>
</protein>
<dbReference type="PROSITE" id="PS00856">
    <property type="entry name" value="GUANYLATE_KINASE_1"/>
    <property type="match status" value="1"/>
</dbReference>
<keyword evidence="4" id="KW-0067">ATP-binding</keyword>
<evidence type="ECO:0000256" key="2">
    <source>
        <dbReference type="ARBA" id="ARBA00022443"/>
    </source>
</evidence>
<dbReference type="InterPro" id="IPR036028">
    <property type="entry name" value="SH3-like_dom_sf"/>
</dbReference>
<evidence type="ECO:0000259" key="9">
    <source>
        <dbReference type="PROSITE" id="PS50052"/>
    </source>
</evidence>
<name>A0A1D1UIV3_RAMVA</name>
<dbReference type="AlphaFoldDB" id="A0A1D1UIV3"/>
<evidence type="ECO:0008006" key="14">
    <source>
        <dbReference type="Google" id="ProtNLM"/>
    </source>
</evidence>
<dbReference type="SUPFAM" id="SSF56112">
    <property type="entry name" value="Protein kinase-like (PK-like)"/>
    <property type="match status" value="1"/>
</dbReference>
<dbReference type="Proteomes" id="UP000186922">
    <property type="component" value="Unassembled WGS sequence"/>
</dbReference>
<dbReference type="Gene3D" id="3.30.200.20">
    <property type="entry name" value="Phosphorylase Kinase, domain 1"/>
    <property type="match status" value="1"/>
</dbReference>
<dbReference type="SUPFAM" id="SSF101288">
    <property type="entry name" value="L27 domain"/>
    <property type="match status" value="2"/>
</dbReference>
<dbReference type="Gene3D" id="1.10.287.650">
    <property type="entry name" value="L27 domain"/>
    <property type="match status" value="2"/>
</dbReference>
<dbReference type="FunFam" id="3.40.50.300:FF:000146">
    <property type="entry name" value="MAGUK p55 subfamily member 6 isoform X1"/>
    <property type="match status" value="1"/>
</dbReference>
<dbReference type="InterPro" id="IPR001452">
    <property type="entry name" value="SH3_domain"/>
</dbReference>
<evidence type="ECO:0000259" key="8">
    <source>
        <dbReference type="PROSITE" id="PS50011"/>
    </source>
</evidence>
<dbReference type="Gene3D" id="2.30.30.40">
    <property type="entry name" value="SH3 Domains"/>
    <property type="match status" value="1"/>
</dbReference>
<keyword evidence="2 5" id="KW-0728">SH3 domain</keyword>
<feature type="domain" description="L27" evidence="11">
    <location>
        <begin position="351"/>
        <end position="406"/>
    </location>
</feature>
<dbReference type="STRING" id="947166.A0A1D1UIV3"/>
<dbReference type="FunFam" id="1.10.510.10:FF:000571">
    <property type="entry name" value="Maternal embryonic leucine zipper kinase"/>
    <property type="match status" value="1"/>
</dbReference>
<dbReference type="GO" id="GO:0005524">
    <property type="term" value="F:ATP binding"/>
    <property type="evidence" value="ECO:0007669"/>
    <property type="project" value="UniProtKB-KW"/>
</dbReference>
<dbReference type="PROSITE" id="PS50002">
    <property type="entry name" value="SH3"/>
    <property type="match status" value="1"/>
</dbReference>
<dbReference type="SMART" id="SM00326">
    <property type="entry name" value="SH3"/>
    <property type="match status" value="1"/>
</dbReference>
<gene>
    <name evidence="12" type="primary">RvY_01927-1</name>
    <name evidence="12" type="synonym">RvY_01927.1</name>
    <name evidence="12" type="ORF">RvY_01927</name>
</gene>
<dbReference type="SUPFAM" id="SSF50156">
    <property type="entry name" value="PDZ domain-like"/>
    <property type="match status" value="1"/>
</dbReference>
<evidence type="ECO:0000259" key="11">
    <source>
        <dbReference type="PROSITE" id="PS51022"/>
    </source>
</evidence>
<dbReference type="CDD" id="cd00071">
    <property type="entry name" value="GMPK"/>
    <property type="match status" value="1"/>
</dbReference>
<dbReference type="InterPro" id="IPR050716">
    <property type="entry name" value="MAGUK"/>
</dbReference>
<dbReference type="Gene3D" id="1.10.510.10">
    <property type="entry name" value="Transferase(Phosphotransferase) domain 1"/>
    <property type="match status" value="1"/>
</dbReference>
<feature type="region of interest" description="Disordered" evidence="6">
    <location>
        <begin position="500"/>
        <end position="539"/>
    </location>
</feature>
<dbReference type="CDD" id="cd11862">
    <property type="entry name" value="SH3_MPP"/>
    <property type="match status" value="1"/>
</dbReference>
<dbReference type="PROSITE" id="PS50106">
    <property type="entry name" value="PDZ"/>
    <property type="match status" value="1"/>
</dbReference>
<dbReference type="InterPro" id="IPR001478">
    <property type="entry name" value="PDZ"/>
</dbReference>
<dbReference type="SMART" id="SM00569">
    <property type="entry name" value="L27"/>
    <property type="match status" value="2"/>
</dbReference>
<dbReference type="InterPro" id="IPR020590">
    <property type="entry name" value="Guanylate_kinase_CS"/>
</dbReference>
<feature type="domain" description="Protein kinase" evidence="8">
    <location>
        <begin position="15"/>
        <end position="283"/>
    </location>
</feature>
<dbReference type="Pfam" id="PF02828">
    <property type="entry name" value="L27"/>
    <property type="match status" value="2"/>
</dbReference>
<dbReference type="PROSITE" id="PS50052">
    <property type="entry name" value="GUANYLATE_KINASE_2"/>
    <property type="match status" value="1"/>
</dbReference>
<evidence type="ECO:0000256" key="4">
    <source>
        <dbReference type="ARBA" id="ARBA00022840"/>
    </source>
</evidence>
<dbReference type="Pfam" id="PF00069">
    <property type="entry name" value="Pkinase"/>
    <property type="match status" value="1"/>
</dbReference>
<dbReference type="Gene3D" id="2.30.42.10">
    <property type="match status" value="1"/>
</dbReference>
<dbReference type="InterPro" id="IPR036892">
    <property type="entry name" value="L27_dom_sf"/>
</dbReference>
<evidence type="ECO:0000256" key="5">
    <source>
        <dbReference type="PROSITE-ProRule" id="PRU00192"/>
    </source>
</evidence>
<reference evidence="12 13" key="1">
    <citation type="journal article" date="2016" name="Nat. Commun.">
        <title>Extremotolerant tardigrade genome and improved radiotolerance of human cultured cells by tardigrade-unique protein.</title>
        <authorList>
            <person name="Hashimoto T."/>
            <person name="Horikawa D.D."/>
            <person name="Saito Y."/>
            <person name="Kuwahara H."/>
            <person name="Kozuka-Hata H."/>
            <person name="Shin-I T."/>
            <person name="Minakuchi Y."/>
            <person name="Ohishi K."/>
            <person name="Motoyama A."/>
            <person name="Aizu T."/>
            <person name="Enomoto A."/>
            <person name="Kondo K."/>
            <person name="Tanaka S."/>
            <person name="Hara Y."/>
            <person name="Koshikawa S."/>
            <person name="Sagara H."/>
            <person name="Miura T."/>
            <person name="Yokobori S."/>
            <person name="Miyagawa K."/>
            <person name="Suzuki Y."/>
            <person name="Kubo T."/>
            <person name="Oyama M."/>
            <person name="Kohara Y."/>
            <person name="Fujiyama A."/>
            <person name="Arakawa K."/>
            <person name="Katayama T."/>
            <person name="Toyoda A."/>
            <person name="Kunieda T."/>
        </authorList>
    </citation>
    <scope>NUCLEOTIDE SEQUENCE [LARGE SCALE GENOMIC DNA]</scope>
    <source>
        <strain evidence="12 13">YOKOZUNA-1</strain>
    </source>
</reference>
<feature type="domain" description="SH3" evidence="7">
    <location>
        <begin position="701"/>
        <end position="771"/>
    </location>
</feature>
<comment type="caution">
    <text evidence="12">The sequence shown here is derived from an EMBL/GenBank/DDBJ whole genome shotgun (WGS) entry which is preliminary data.</text>
</comment>
<dbReference type="PANTHER" id="PTHR23122">
    <property type="entry name" value="MEMBRANE-ASSOCIATED GUANYLATE KINASE MAGUK"/>
    <property type="match status" value="1"/>
</dbReference>
<dbReference type="InterPro" id="IPR027417">
    <property type="entry name" value="P-loop_NTPase"/>
</dbReference>
<dbReference type="SMART" id="SM00072">
    <property type="entry name" value="GuKc"/>
    <property type="match status" value="1"/>
</dbReference>
<dbReference type="GO" id="GO:0004672">
    <property type="term" value="F:protein kinase activity"/>
    <property type="evidence" value="ECO:0007669"/>
    <property type="project" value="InterPro"/>
</dbReference>
<proteinExistence type="inferred from homology"/>
<dbReference type="InterPro" id="IPR036034">
    <property type="entry name" value="PDZ_sf"/>
</dbReference>
<evidence type="ECO:0000259" key="10">
    <source>
        <dbReference type="PROSITE" id="PS50106"/>
    </source>
</evidence>
<evidence type="ECO:0000256" key="6">
    <source>
        <dbReference type="SAM" id="MobiDB-lite"/>
    </source>
</evidence>
<dbReference type="SMART" id="SM00228">
    <property type="entry name" value="PDZ"/>
    <property type="match status" value="1"/>
</dbReference>
<feature type="domain" description="Guanylate kinase-like" evidence="9">
    <location>
        <begin position="825"/>
        <end position="997"/>
    </location>
</feature>
<dbReference type="SUPFAM" id="SSF50044">
    <property type="entry name" value="SH3-domain"/>
    <property type="match status" value="1"/>
</dbReference>
<comment type="similarity">
    <text evidence="1">Belongs to the MAGUK family.</text>
</comment>
<organism evidence="12 13">
    <name type="scientific">Ramazzottius varieornatus</name>
    <name type="common">Water bear</name>
    <name type="synonym">Tardigrade</name>
    <dbReference type="NCBI Taxonomy" id="947166"/>
    <lineage>
        <taxon>Eukaryota</taxon>
        <taxon>Metazoa</taxon>
        <taxon>Ecdysozoa</taxon>
        <taxon>Tardigrada</taxon>
        <taxon>Eutardigrada</taxon>
        <taxon>Parachela</taxon>
        <taxon>Hypsibioidea</taxon>
        <taxon>Ramazzottiidae</taxon>
        <taxon>Ramazzottius</taxon>
    </lineage>
</organism>
<dbReference type="EMBL" id="BDGG01000001">
    <property type="protein sequence ID" value="GAU89371.1"/>
    <property type="molecule type" value="Genomic_DNA"/>
</dbReference>
<dbReference type="Pfam" id="PF00595">
    <property type="entry name" value="PDZ"/>
    <property type="match status" value="1"/>
</dbReference>
<evidence type="ECO:0000313" key="13">
    <source>
        <dbReference type="Proteomes" id="UP000186922"/>
    </source>
</evidence>
<dbReference type="Gene3D" id="6.10.140.620">
    <property type="match status" value="1"/>
</dbReference>
<evidence type="ECO:0000256" key="3">
    <source>
        <dbReference type="ARBA" id="ARBA00022741"/>
    </source>
</evidence>
<dbReference type="GO" id="GO:0030054">
    <property type="term" value="C:cell junction"/>
    <property type="evidence" value="ECO:0007669"/>
    <property type="project" value="UniProtKB-ARBA"/>
</dbReference>
<dbReference type="PROSITE" id="PS51022">
    <property type="entry name" value="L27"/>
    <property type="match status" value="2"/>
</dbReference>
<dbReference type="InterPro" id="IPR011009">
    <property type="entry name" value="Kinase-like_dom_sf"/>
</dbReference>
<dbReference type="InterPro" id="IPR008144">
    <property type="entry name" value="Guanylate_kin-like_dom"/>
</dbReference>
<dbReference type="FunFam" id="3.30.200.20:FF:000051">
    <property type="entry name" value="Peripheral plasma membrane protein CASK isoform B"/>
    <property type="match status" value="1"/>
</dbReference>
<dbReference type="Pfam" id="PF00625">
    <property type="entry name" value="Guanylate_kin"/>
    <property type="match status" value="1"/>
</dbReference>
<accession>A0A1D1UIV3</accession>
<feature type="domain" description="PDZ" evidence="10">
    <location>
        <begin position="614"/>
        <end position="695"/>
    </location>
</feature>
<keyword evidence="3" id="KW-0547">Nucleotide-binding</keyword>
<dbReference type="Gene3D" id="3.40.50.300">
    <property type="entry name" value="P-loop containing nucleotide triphosphate hydrolases"/>
    <property type="match status" value="1"/>
</dbReference>
<keyword evidence="13" id="KW-1185">Reference proteome</keyword>
<dbReference type="PROSITE" id="PS50011">
    <property type="entry name" value="PROTEIN_KINASE_DOM"/>
    <property type="match status" value="1"/>
</dbReference>
<evidence type="ECO:0000313" key="12">
    <source>
        <dbReference type="EMBL" id="GAU89371.1"/>
    </source>
</evidence>
<dbReference type="InterPro" id="IPR014775">
    <property type="entry name" value="L27_C"/>
</dbReference>
<feature type="compositionally biased region" description="Polar residues" evidence="6">
    <location>
        <begin position="513"/>
        <end position="539"/>
    </location>
</feature>
<dbReference type="InterPro" id="IPR004172">
    <property type="entry name" value="L27_dom"/>
</dbReference>
<sequence>MDVDEEEPPLFEDIYELGEALGKGPYSEVYRCCKRDTGQNFAVKIVDVAQYASSPNLSIEELKREASICIKLKHAHIVELFNTFASRDGKLFMVFEWMEGADLCYEIVKRATAGFVYSEAVASHYMRQVIDALNYCHTNNIIHRDLKPHCIVLATRENSAPVKLGGFGHAMELNPLDILTNEATGRVGSVHFMSPEMLQNRTYGPATDIWSCGVLLYVMLSGNLPFQGTKERLQEAIASGRVSMGSPVWDQISDYAKHLVMRMLCVEASERITAEQCLQHPWLREKDKCVKRAHLPGTVEQLRKFNQRRKLRGAVLAAVSSPKWNAFYSDCNVQSPTTSLTEYGMDEPVTSSAAVSLVLDSLDEIQALTSLDNSQKDFLHDVLQDTTLHTLLNLYDRIGRQQETGNLRPRTDTAAALLADVLETLDECDSEDLANAPPQPDTEELRRLLSTPHIRALVQAHDVVAHEVYSPEARQRSLSPQSYSALNRVHELPLNGLDANTGHVHSSPDGASVSLSGRLTGRDSVTPSGHSVPPTNYGASHQSIPLSTSGLLAASAALQTSNAIHAGHNHHHAQNNHQRVVGQKSQEAMAMEREDTHRNLEARTPGATLPKIRQVNIHKNANERLGFTLKLDEAGRCIVARILHGGLIHRTEALRVGDEIKEINSIPVANHSVDKLQRMLKEAAGAISFKILPSRRPPAALVETYVRAQFVYSPKEDPMVPCVDAGLSFTVGDILQVISKEDPNYWQARHVEQPDIPAGLIPSPELQEYKITCLTIERAQQENSNCAWFGKKKRQKDRLFLKNGLLDQLEVVTYEEVVKLPFFERRTLVLLGAHGVGRRHIKNTLITSHPDRYAYPIPHTTRPPRKEEQNGRNYFFVSQKEMMADIANNEYLEYGTHEEAMYGTKLETIRQIHNAGKIAILDVEPQALKVLRTSEFTPYVVFIAAPALSNFHDADGSLQRLANESVMLEAAFGHYFDLVIVNNDIDRTIRQLEHTMEDIHEQPQWVPVTWVY</sequence>
<dbReference type="InterPro" id="IPR008145">
    <property type="entry name" value="GK/Ca_channel_bsu"/>
</dbReference>
<dbReference type="OrthoDB" id="65789at2759"/>
<feature type="domain" description="L27" evidence="11">
    <location>
        <begin position="407"/>
        <end position="472"/>
    </location>
</feature>